<sequence>MTFRVRLVLAATAAVTIAVLLACAAAWVVARNSLLRSVDDTLYQSSQLTINRATIATNQSNGAYTQVTGASGTVLLTTANPALPVNALVRSYAEGNEEGYSYVTIEYQGVVLREMISPLQPGQQIGTGQGTGFLPETAALQLAQPLTGVNQQLRQLGGTLLFVAAGGVLIAILLGLLVAQTVIRPLNKVTDAIEDLAETTDLSRRLDEGGSDELGRLRSVFNRLLSALERSNNQQQQLVMDASHELRTPLTSLRTNTEVLRRVDELDPLTRNQLLDDVLTQLTELTNLVGDLSELARGEPEATPPSRFRLDQLVDDLVNVASTYGRTRNVEIELDATESWVFAQRDRVGRAIGNLINNAIKWSPEGGTISVRVLDGSVSVEDEGPGIAEEDLPKIFDRFYRAPSARSLPGSGLGLSIVAQVAANEKGHVEAGKGQTGGALLKFSIPSVP</sequence>
<dbReference type="SMART" id="SM00387">
    <property type="entry name" value="HATPase_c"/>
    <property type="match status" value="1"/>
</dbReference>
<dbReference type="GO" id="GO:0000155">
    <property type="term" value="F:phosphorelay sensor kinase activity"/>
    <property type="evidence" value="ECO:0007669"/>
    <property type="project" value="InterPro"/>
</dbReference>
<dbReference type="PROSITE" id="PS50109">
    <property type="entry name" value="HIS_KIN"/>
    <property type="match status" value="1"/>
</dbReference>
<evidence type="ECO:0000256" key="9">
    <source>
        <dbReference type="ARBA" id="ARBA00023012"/>
    </source>
</evidence>
<evidence type="ECO:0000256" key="4">
    <source>
        <dbReference type="ARBA" id="ARBA00022553"/>
    </source>
</evidence>
<name>A0A6J7QKJ9_9ZZZZ</name>
<protein>
    <recommendedName>
        <fullName evidence="3">histidine kinase</fullName>
        <ecNumber evidence="3">2.7.13.3</ecNumber>
    </recommendedName>
</protein>
<feature type="domain" description="Histidine kinase" evidence="12">
    <location>
        <begin position="241"/>
        <end position="449"/>
    </location>
</feature>
<dbReference type="AlphaFoldDB" id="A0A6J7QKJ9"/>
<evidence type="ECO:0000256" key="6">
    <source>
        <dbReference type="ARBA" id="ARBA00022692"/>
    </source>
</evidence>
<dbReference type="InterPro" id="IPR004358">
    <property type="entry name" value="Sig_transdc_His_kin-like_C"/>
</dbReference>
<keyword evidence="6 11" id="KW-0812">Transmembrane</keyword>
<proteinExistence type="predicted"/>
<dbReference type="EC" id="2.7.13.3" evidence="3"/>
<dbReference type="InterPro" id="IPR036890">
    <property type="entry name" value="HATPase_C_sf"/>
</dbReference>
<dbReference type="InterPro" id="IPR003660">
    <property type="entry name" value="HAMP_dom"/>
</dbReference>
<evidence type="ECO:0000256" key="3">
    <source>
        <dbReference type="ARBA" id="ARBA00012438"/>
    </source>
</evidence>
<dbReference type="InterPro" id="IPR050428">
    <property type="entry name" value="TCS_sensor_his_kinase"/>
</dbReference>
<dbReference type="GO" id="GO:0005886">
    <property type="term" value="C:plasma membrane"/>
    <property type="evidence" value="ECO:0007669"/>
    <property type="project" value="TreeGrafter"/>
</dbReference>
<keyword evidence="8 11" id="KW-1133">Transmembrane helix</keyword>
<evidence type="ECO:0000259" key="12">
    <source>
        <dbReference type="PROSITE" id="PS50109"/>
    </source>
</evidence>
<dbReference type="Pfam" id="PF02518">
    <property type="entry name" value="HATPase_c"/>
    <property type="match status" value="1"/>
</dbReference>
<keyword evidence="4" id="KW-0597">Phosphoprotein</keyword>
<dbReference type="CDD" id="cd00082">
    <property type="entry name" value="HisKA"/>
    <property type="match status" value="1"/>
</dbReference>
<dbReference type="Pfam" id="PF00672">
    <property type="entry name" value="HAMP"/>
    <property type="match status" value="1"/>
</dbReference>
<feature type="domain" description="HAMP" evidence="13">
    <location>
        <begin position="180"/>
        <end position="233"/>
    </location>
</feature>
<comment type="catalytic activity">
    <reaction evidence="1">
        <text>ATP + protein L-histidine = ADP + protein N-phospho-L-histidine.</text>
        <dbReference type="EC" id="2.7.13.3"/>
    </reaction>
</comment>
<dbReference type="Pfam" id="PF00512">
    <property type="entry name" value="HisKA"/>
    <property type="match status" value="1"/>
</dbReference>
<dbReference type="InterPro" id="IPR003594">
    <property type="entry name" value="HATPase_dom"/>
</dbReference>
<evidence type="ECO:0000256" key="7">
    <source>
        <dbReference type="ARBA" id="ARBA00022777"/>
    </source>
</evidence>
<dbReference type="PANTHER" id="PTHR45436:SF5">
    <property type="entry name" value="SENSOR HISTIDINE KINASE TRCS"/>
    <property type="match status" value="1"/>
</dbReference>
<dbReference type="PROSITE" id="PS50885">
    <property type="entry name" value="HAMP"/>
    <property type="match status" value="1"/>
</dbReference>
<gene>
    <name evidence="14" type="ORF">UFOPK3427_00470</name>
    <name evidence="15" type="ORF">UFOPK4112_00701</name>
</gene>
<keyword evidence="7" id="KW-0418">Kinase</keyword>
<dbReference type="SMART" id="SM00304">
    <property type="entry name" value="HAMP"/>
    <property type="match status" value="1"/>
</dbReference>
<dbReference type="PANTHER" id="PTHR45436">
    <property type="entry name" value="SENSOR HISTIDINE KINASE YKOH"/>
    <property type="match status" value="1"/>
</dbReference>
<evidence type="ECO:0000259" key="13">
    <source>
        <dbReference type="PROSITE" id="PS50885"/>
    </source>
</evidence>
<accession>A0A6J7QKJ9</accession>
<dbReference type="CDD" id="cd00075">
    <property type="entry name" value="HATPase"/>
    <property type="match status" value="1"/>
</dbReference>
<evidence type="ECO:0000256" key="2">
    <source>
        <dbReference type="ARBA" id="ARBA00004370"/>
    </source>
</evidence>
<dbReference type="SMART" id="SM00388">
    <property type="entry name" value="HisKA"/>
    <property type="match status" value="1"/>
</dbReference>
<evidence type="ECO:0000256" key="1">
    <source>
        <dbReference type="ARBA" id="ARBA00000085"/>
    </source>
</evidence>
<dbReference type="Gene3D" id="3.30.565.10">
    <property type="entry name" value="Histidine kinase-like ATPase, C-terminal domain"/>
    <property type="match status" value="1"/>
</dbReference>
<dbReference type="Gene3D" id="6.10.340.10">
    <property type="match status" value="1"/>
</dbReference>
<evidence type="ECO:0000313" key="14">
    <source>
        <dbReference type="EMBL" id="CAB4865622.1"/>
    </source>
</evidence>
<evidence type="ECO:0000256" key="5">
    <source>
        <dbReference type="ARBA" id="ARBA00022679"/>
    </source>
</evidence>
<reference evidence="15" key="1">
    <citation type="submission" date="2020-05" db="EMBL/GenBank/DDBJ databases">
        <authorList>
            <person name="Chiriac C."/>
            <person name="Salcher M."/>
            <person name="Ghai R."/>
            <person name="Kavagutti S V."/>
        </authorList>
    </citation>
    <scope>NUCLEOTIDE SEQUENCE</scope>
</reference>
<dbReference type="SUPFAM" id="SSF158472">
    <property type="entry name" value="HAMP domain-like"/>
    <property type="match status" value="1"/>
</dbReference>
<comment type="subcellular location">
    <subcellularLocation>
        <location evidence="2">Membrane</location>
    </subcellularLocation>
</comment>
<keyword evidence="5" id="KW-0808">Transferase</keyword>
<dbReference type="PROSITE" id="PS51257">
    <property type="entry name" value="PROKAR_LIPOPROTEIN"/>
    <property type="match status" value="1"/>
</dbReference>
<dbReference type="PRINTS" id="PR00344">
    <property type="entry name" value="BCTRLSENSOR"/>
</dbReference>
<dbReference type="Gene3D" id="1.10.287.130">
    <property type="match status" value="1"/>
</dbReference>
<dbReference type="SUPFAM" id="SSF47384">
    <property type="entry name" value="Homodimeric domain of signal transducing histidine kinase"/>
    <property type="match status" value="1"/>
</dbReference>
<evidence type="ECO:0000256" key="10">
    <source>
        <dbReference type="ARBA" id="ARBA00023136"/>
    </source>
</evidence>
<feature type="transmembrane region" description="Helical" evidence="11">
    <location>
        <begin position="160"/>
        <end position="179"/>
    </location>
</feature>
<organism evidence="15">
    <name type="scientific">freshwater metagenome</name>
    <dbReference type="NCBI Taxonomy" id="449393"/>
    <lineage>
        <taxon>unclassified sequences</taxon>
        <taxon>metagenomes</taxon>
        <taxon>ecological metagenomes</taxon>
    </lineage>
</organism>
<evidence type="ECO:0000256" key="8">
    <source>
        <dbReference type="ARBA" id="ARBA00022989"/>
    </source>
</evidence>
<dbReference type="CDD" id="cd06225">
    <property type="entry name" value="HAMP"/>
    <property type="match status" value="1"/>
</dbReference>
<dbReference type="SUPFAM" id="SSF55874">
    <property type="entry name" value="ATPase domain of HSP90 chaperone/DNA topoisomerase II/histidine kinase"/>
    <property type="match status" value="1"/>
</dbReference>
<keyword evidence="10 11" id="KW-0472">Membrane</keyword>
<dbReference type="InterPro" id="IPR003661">
    <property type="entry name" value="HisK_dim/P_dom"/>
</dbReference>
<evidence type="ECO:0000256" key="11">
    <source>
        <dbReference type="SAM" id="Phobius"/>
    </source>
</evidence>
<evidence type="ECO:0000313" key="15">
    <source>
        <dbReference type="EMBL" id="CAB5017505.1"/>
    </source>
</evidence>
<keyword evidence="9" id="KW-0902">Two-component regulatory system</keyword>
<dbReference type="InterPro" id="IPR005467">
    <property type="entry name" value="His_kinase_dom"/>
</dbReference>
<dbReference type="EMBL" id="CAFBLT010000001">
    <property type="protein sequence ID" value="CAB4865622.1"/>
    <property type="molecule type" value="Genomic_DNA"/>
</dbReference>
<dbReference type="EMBL" id="CAFBPM010000005">
    <property type="protein sequence ID" value="CAB5017505.1"/>
    <property type="molecule type" value="Genomic_DNA"/>
</dbReference>
<dbReference type="InterPro" id="IPR036097">
    <property type="entry name" value="HisK_dim/P_sf"/>
</dbReference>